<protein>
    <submittedName>
        <fullName evidence="7">Iron-sulfur protein</fullName>
    </submittedName>
</protein>
<evidence type="ECO:0000256" key="3">
    <source>
        <dbReference type="ARBA" id="ARBA00023004"/>
    </source>
</evidence>
<evidence type="ECO:0000313" key="8">
    <source>
        <dbReference type="Proteomes" id="UP000028504"/>
    </source>
</evidence>
<proteinExistence type="predicted"/>
<dbReference type="Gene3D" id="2.102.10.10">
    <property type="entry name" value="Rieske [2Fe-2S] iron-sulphur domain"/>
    <property type="match status" value="1"/>
</dbReference>
<dbReference type="InterPro" id="IPR036922">
    <property type="entry name" value="Rieske_2Fe-2S_sf"/>
</dbReference>
<dbReference type="Proteomes" id="UP000028504">
    <property type="component" value="Chromosome"/>
</dbReference>
<sequence length="121" mass="12584">MSHSCSRRLFLVGTATTFAGILLSACGKSAEEVPAADVPVGSAIIVGRYIIAQPTAGEYKAYSTQCPHANQQIDQVLGDKVKCPGHGSEFRLSDGAVLNGPARDPLREADVTPSGDTLVVS</sequence>
<organism evidence="7 8">
    <name type="scientific">Corynebacterium atypicum</name>
    <dbReference type="NCBI Taxonomy" id="191610"/>
    <lineage>
        <taxon>Bacteria</taxon>
        <taxon>Bacillati</taxon>
        <taxon>Actinomycetota</taxon>
        <taxon>Actinomycetes</taxon>
        <taxon>Mycobacteriales</taxon>
        <taxon>Corynebacteriaceae</taxon>
        <taxon>Corynebacterium</taxon>
    </lineage>
</organism>
<gene>
    <name evidence="7" type="ORF">CATYP_10370</name>
</gene>
<evidence type="ECO:0000259" key="6">
    <source>
        <dbReference type="PROSITE" id="PS51296"/>
    </source>
</evidence>
<name>A0ABM5QQ85_9CORY</name>
<dbReference type="Pfam" id="PF00355">
    <property type="entry name" value="Rieske"/>
    <property type="match status" value="1"/>
</dbReference>
<feature type="region of interest" description="Disordered" evidence="5">
    <location>
        <begin position="94"/>
        <end position="121"/>
    </location>
</feature>
<dbReference type="PROSITE" id="PS51318">
    <property type="entry name" value="TAT"/>
    <property type="match status" value="1"/>
</dbReference>
<evidence type="ECO:0000256" key="2">
    <source>
        <dbReference type="ARBA" id="ARBA00022723"/>
    </source>
</evidence>
<keyword evidence="3" id="KW-0408">Iron</keyword>
<evidence type="ECO:0000313" key="7">
    <source>
        <dbReference type="EMBL" id="AIG64879.1"/>
    </source>
</evidence>
<feature type="domain" description="Rieske" evidence="6">
    <location>
        <begin position="30"/>
        <end position="120"/>
    </location>
</feature>
<dbReference type="PROSITE" id="PS51296">
    <property type="entry name" value="RIESKE"/>
    <property type="match status" value="1"/>
</dbReference>
<keyword evidence="2" id="KW-0479">Metal-binding</keyword>
<dbReference type="InterPro" id="IPR006311">
    <property type="entry name" value="TAT_signal"/>
</dbReference>
<evidence type="ECO:0000256" key="5">
    <source>
        <dbReference type="SAM" id="MobiDB-lite"/>
    </source>
</evidence>
<evidence type="ECO:0000256" key="1">
    <source>
        <dbReference type="ARBA" id="ARBA00022714"/>
    </source>
</evidence>
<dbReference type="InterPro" id="IPR017941">
    <property type="entry name" value="Rieske_2Fe-2S"/>
</dbReference>
<accession>A0ABM5QQ85</accession>
<dbReference type="EMBL" id="CP008944">
    <property type="protein sequence ID" value="AIG64879.1"/>
    <property type="molecule type" value="Genomic_DNA"/>
</dbReference>
<keyword evidence="8" id="KW-1185">Reference proteome</keyword>
<dbReference type="PROSITE" id="PS51257">
    <property type="entry name" value="PROKAR_LIPOPROTEIN"/>
    <property type="match status" value="1"/>
</dbReference>
<dbReference type="RefSeq" id="WP_038607180.1">
    <property type="nucleotide sequence ID" value="NZ_CP008944.1"/>
</dbReference>
<keyword evidence="1" id="KW-0001">2Fe-2S</keyword>
<dbReference type="SUPFAM" id="SSF50022">
    <property type="entry name" value="ISP domain"/>
    <property type="match status" value="1"/>
</dbReference>
<evidence type="ECO:0000256" key="4">
    <source>
        <dbReference type="ARBA" id="ARBA00023014"/>
    </source>
</evidence>
<dbReference type="CDD" id="cd03467">
    <property type="entry name" value="Rieske"/>
    <property type="match status" value="1"/>
</dbReference>
<reference evidence="7 8" key="1">
    <citation type="submission" date="2014-07" db="EMBL/GenBank/DDBJ databases">
        <title>Complete genome sequence of Corynebacterium atypicum DSM 44849: identifiction of the mycolic acid biosynthesis genes.</title>
        <authorList>
            <person name="Tippelt A."/>
            <person name="Mollmann S."/>
            <person name="Albersmeier A."/>
            <person name="Jaenicke S."/>
            <person name="Ruckert C."/>
            <person name="Tauch A."/>
        </authorList>
    </citation>
    <scope>NUCLEOTIDE SEQUENCE [LARGE SCALE GENOMIC DNA]</scope>
    <source>
        <strain evidence="7 8">R2070</strain>
    </source>
</reference>
<keyword evidence="4" id="KW-0411">Iron-sulfur</keyword>